<dbReference type="PhylomeDB" id="A0A0G4FLU9"/>
<reference evidence="4" key="1">
    <citation type="submission" date="2014-11" db="EMBL/GenBank/DDBJ databases">
        <authorList>
            <person name="Otto D Thomas"/>
            <person name="Naeem Raeece"/>
        </authorList>
    </citation>
    <scope>NUCLEOTIDE SEQUENCE</scope>
</reference>
<protein>
    <recommendedName>
        <fullName evidence="5">DUF1731 domain-containing protein</fullName>
    </recommendedName>
</protein>
<dbReference type="PANTHER" id="PTHR11092">
    <property type="entry name" value="SUGAR NUCLEOTIDE EPIMERASE RELATED"/>
    <property type="match status" value="1"/>
</dbReference>
<evidence type="ECO:0008006" key="5">
    <source>
        <dbReference type="Google" id="ProtNLM"/>
    </source>
</evidence>
<dbReference type="NCBIfam" id="TIGR01777">
    <property type="entry name" value="yfcH"/>
    <property type="match status" value="1"/>
</dbReference>
<dbReference type="InterPro" id="IPR010099">
    <property type="entry name" value="SDR39U1"/>
</dbReference>
<dbReference type="VEuPathDB" id="CryptoDB:Cvel_17521"/>
<dbReference type="EMBL" id="CDMZ01000446">
    <property type="protein sequence ID" value="CEM14542.1"/>
    <property type="molecule type" value="Genomic_DNA"/>
</dbReference>
<feature type="region of interest" description="Disordered" evidence="1">
    <location>
        <begin position="1"/>
        <end position="33"/>
    </location>
</feature>
<evidence type="ECO:0000256" key="1">
    <source>
        <dbReference type="SAM" id="MobiDB-lite"/>
    </source>
</evidence>
<dbReference type="Pfam" id="PF01370">
    <property type="entry name" value="Epimerase"/>
    <property type="match status" value="1"/>
</dbReference>
<dbReference type="SUPFAM" id="SSF51735">
    <property type="entry name" value="NAD(P)-binding Rossmann-fold domains"/>
    <property type="match status" value="1"/>
</dbReference>
<evidence type="ECO:0000259" key="3">
    <source>
        <dbReference type="Pfam" id="PF08338"/>
    </source>
</evidence>
<evidence type="ECO:0000313" key="4">
    <source>
        <dbReference type="EMBL" id="CEM14542.1"/>
    </source>
</evidence>
<feature type="domain" description="DUF1731" evidence="3">
    <location>
        <begin position="301"/>
        <end position="349"/>
    </location>
</feature>
<dbReference type="Pfam" id="PF08338">
    <property type="entry name" value="DUF1731"/>
    <property type="match status" value="1"/>
</dbReference>
<accession>A0A0G4FLU9</accession>
<name>A0A0G4FLU9_9ALVE</name>
<sequence>MHAGRSPPSASTSLNFFWNTKESQKDSSNGSSKGTFRVAISGCSGLVGSALCDELQQKRIGGKEVEIVQLKRKGGAGVVKGGVETVEWSVETGVEDLEGLEGVDAVVHLAGENIAGAGFVNPWGGDKKQRIMESRRQGTKGIADAIASLKSKPSVFVCASAVGFYGFESSDQELSETAPKGTGFLADVVEEWETASASAKAGGAGKPRIVNARFGVVLSERGGVLAKLLPLFKLGVGGNLGSGSQWFSWVSARDVARALVFMIENSSLSGPVNVVAPSACTNAQFTQALGNVLLRPTLIPAPGFALKLLSGSDFADELLLGGQKAVPSKLEAAGFSFEDPTIQDALSDILAKGD</sequence>
<dbReference type="AlphaFoldDB" id="A0A0G4FLU9"/>
<organism evidence="4">
    <name type="scientific">Chromera velia CCMP2878</name>
    <dbReference type="NCBI Taxonomy" id="1169474"/>
    <lineage>
        <taxon>Eukaryota</taxon>
        <taxon>Sar</taxon>
        <taxon>Alveolata</taxon>
        <taxon>Colpodellida</taxon>
        <taxon>Chromeraceae</taxon>
        <taxon>Chromera</taxon>
    </lineage>
</organism>
<evidence type="ECO:0000259" key="2">
    <source>
        <dbReference type="Pfam" id="PF01370"/>
    </source>
</evidence>
<dbReference type="InterPro" id="IPR013549">
    <property type="entry name" value="DUF1731"/>
</dbReference>
<feature type="compositionally biased region" description="Polar residues" evidence="1">
    <location>
        <begin position="8"/>
        <end position="33"/>
    </location>
</feature>
<dbReference type="InterPro" id="IPR036291">
    <property type="entry name" value="NAD(P)-bd_dom_sf"/>
</dbReference>
<dbReference type="PANTHER" id="PTHR11092:SF0">
    <property type="entry name" value="EPIMERASE FAMILY PROTEIN SDR39U1"/>
    <property type="match status" value="1"/>
</dbReference>
<feature type="domain" description="NAD-dependent epimerase/dehydratase" evidence="2">
    <location>
        <begin position="39"/>
        <end position="266"/>
    </location>
</feature>
<dbReference type="Gene3D" id="3.40.50.720">
    <property type="entry name" value="NAD(P)-binding Rossmann-like Domain"/>
    <property type="match status" value="1"/>
</dbReference>
<dbReference type="InterPro" id="IPR001509">
    <property type="entry name" value="Epimerase_deHydtase"/>
</dbReference>
<proteinExistence type="predicted"/>
<gene>
    <name evidence="4" type="ORF">Cvel_17521</name>
</gene>